<organism evidence="2 3">
    <name type="scientific">Roseofilum halophilum BLCC-M91</name>
    <dbReference type="NCBI Taxonomy" id="3022259"/>
    <lineage>
        <taxon>Bacteria</taxon>
        <taxon>Bacillati</taxon>
        <taxon>Cyanobacteriota</taxon>
        <taxon>Cyanophyceae</taxon>
        <taxon>Desertifilales</taxon>
        <taxon>Desertifilaceae</taxon>
        <taxon>Roseofilum</taxon>
        <taxon>Roseofilum halophilum</taxon>
    </lineage>
</organism>
<evidence type="ECO:0000313" key="2">
    <source>
        <dbReference type="EMBL" id="MDJ1179184.1"/>
    </source>
</evidence>
<feature type="domain" description="Lipocalin-like" evidence="1">
    <location>
        <begin position="99"/>
        <end position="150"/>
    </location>
</feature>
<reference evidence="2 3" key="1">
    <citation type="submission" date="2023-01" db="EMBL/GenBank/DDBJ databases">
        <title>Novel diversity within Roseofilum (Cyanobacteria; Desertifilaceae) from marine benthic mats with descriptions of four novel species.</title>
        <authorList>
            <person name="Wang Y."/>
            <person name="Berthold D.E."/>
            <person name="Hu J."/>
            <person name="Lefler F.W."/>
            <person name="Laughinghouse H.D. IV."/>
        </authorList>
    </citation>
    <scope>NUCLEOTIDE SEQUENCE [LARGE SCALE GENOMIC DNA]</scope>
    <source>
        <strain evidence="2 3">BLCC-M91</strain>
    </source>
</reference>
<proteinExistence type="predicted"/>
<dbReference type="EMBL" id="JAQPOK010000079">
    <property type="protein sequence ID" value="MDJ1179184.1"/>
    <property type="molecule type" value="Genomic_DNA"/>
</dbReference>
<keyword evidence="3" id="KW-1185">Reference proteome</keyword>
<dbReference type="InterPro" id="IPR024311">
    <property type="entry name" value="Lipocalin-like"/>
</dbReference>
<dbReference type="RefSeq" id="WP_283762494.1">
    <property type="nucleotide sequence ID" value="NZ_JAQPOK010000079.1"/>
</dbReference>
<comment type="caution">
    <text evidence="2">The sequence shown here is derived from an EMBL/GenBank/DDBJ whole genome shotgun (WGS) entry which is preliminary data.</text>
</comment>
<gene>
    <name evidence="2" type="ORF">PJF56_09930</name>
</gene>
<accession>A0ABT7BJ46</accession>
<protein>
    <submittedName>
        <fullName evidence="2">Lipocalin-like domain-containing protein</fullName>
    </submittedName>
</protein>
<evidence type="ECO:0000313" key="3">
    <source>
        <dbReference type="Proteomes" id="UP001231370"/>
    </source>
</evidence>
<dbReference type="Pfam" id="PF13924">
    <property type="entry name" value="Lipocalin_5"/>
    <property type="match status" value="2"/>
</dbReference>
<evidence type="ECO:0000259" key="1">
    <source>
        <dbReference type="Pfam" id="PF13924"/>
    </source>
</evidence>
<sequence>MTEETEMTNSVITKESLVGMWKLIEMKTIDKEQNIIYPYGKDAVSYITYTKEGYVSLGLMGKNRLPLGLPIENILDMGYGIKPKLNIFQYIKAAIRYLQAAQQFVCYVGKYEVRDNQVFHNLEISVVPDVIGMDLPRTVEISGNQLSLNIFYPKYTVYSTWQRVS</sequence>
<name>A0ABT7BJ46_9CYAN</name>
<dbReference type="Proteomes" id="UP001231370">
    <property type="component" value="Unassembled WGS sequence"/>
</dbReference>
<feature type="domain" description="Lipocalin-like" evidence="1">
    <location>
        <begin position="18"/>
        <end position="67"/>
    </location>
</feature>